<dbReference type="CDD" id="cd22278">
    <property type="entry name" value="DPBB_GH45_endoglucanase"/>
    <property type="match status" value="2"/>
</dbReference>
<dbReference type="InterPro" id="IPR036908">
    <property type="entry name" value="RlpA-like_sf"/>
</dbReference>
<dbReference type="InParanoid" id="K1RAA4"/>
<dbReference type="AlphaFoldDB" id="K1RAA4"/>
<gene>
    <name evidence="1" type="ORF">CGI_10019289</name>
</gene>
<dbReference type="EMBL" id="JH817097">
    <property type="protein sequence ID" value="EKC38125.1"/>
    <property type="molecule type" value="Genomic_DNA"/>
</dbReference>
<dbReference type="HOGENOM" id="CLU_535583_0_0_1"/>
<dbReference type="SUPFAM" id="SSF50685">
    <property type="entry name" value="Barwin-like endoglucanases"/>
    <property type="match status" value="2"/>
</dbReference>
<protein>
    <submittedName>
        <fullName evidence="1">Endoglucanase</fullName>
    </submittedName>
</protein>
<accession>K1RAA4</accession>
<evidence type="ECO:0000313" key="1">
    <source>
        <dbReference type="EMBL" id="EKC38125.1"/>
    </source>
</evidence>
<dbReference type="Gene3D" id="2.40.40.10">
    <property type="entry name" value="RlpA-like domain"/>
    <property type="match status" value="2"/>
</dbReference>
<reference evidence="1" key="1">
    <citation type="journal article" date="2012" name="Nature">
        <title>The oyster genome reveals stress adaptation and complexity of shell formation.</title>
        <authorList>
            <person name="Zhang G."/>
            <person name="Fang X."/>
            <person name="Guo X."/>
            <person name="Li L."/>
            <person name="Luo R."/>
            <person name="Xu F."/>
            <person name="Yang P."/>
            <person name="Zhang L."/>
            <person name="Wang X."/>
            <person name="Qi H."/>
            <person name="Xiong Z."/>
            <person name="Que H."/>
            <person name="Xie Y."/>
            <person name="Holland P.W."/>
            <person name="Paps J."/>
            <person name="Zhu Y."/>
            <person name="Wu F."/>
            <person name="Chen Y."/>
            <person name="Wang J."/>
            <person name="Peng C."/>
            <person name="Meng J."/>
            <person name="Yang L."/>
            <person name="Liu J."/>
            <person name="Wen B."/>
            <person name="Zhang N."/>
            <person name="Huang Z."/>
            <person name="Zhu Q."/>
            <person name="Feng Y."/>
            <person name="Mount A."/>
            <person name="Hedgecock D."/>
            <person name="Xu Z."/>
            <person name="Liu Y."/>
            <person name="Domazet-Loso T."/>
            <person name="Du Y."/>
            <person name="Sun X."/>
            <person name="Zhang S."/>
            <person name="Liu B."/>
            <person name="Cheng P."/>
            <person name="Jiang X."/>
            <person name="Li J."/>
            <person name="Fan D."/>
            <person name="Wang W."/>
            <person name="Fu W."/>
            <person name="Wang T."/>
            <person name="Wang B."/>
            <person name="Zhang J."/>
            <person name="Peng Z."/>
            <person name="Li Y."/>
            <person name="Li N."/>
            <person name="Wang J."/>
            <person name="Chen M."/>
            <person name="He Y."/>
            <person name="Tan F."/>
            <person name="Song X."/>
            <person name="Zheng Q."/>
            <person name="Huang R."/>
            <person name="Yang H."/>
            <person name="Du X."/>
            <person name="Chen L."/>
            <person name="Yang M."/>
            <person name="Gaffney P.M."/>
            <person name="Wang S."/>
            <person name="Luo L."/>
            <person name="She Z."/>
            <person name="Ming Y."/>
            <person name="Huang W."/>
            <person name="Zhang S."/>
            <person name="Huang B."/>
            <person name="Zhang Y."/>
            <person name="Qu T."/>
            <person name="Ni P."/>
            <person name="Miao G."/>
            <person name="Wang J."/>
            <person name="Wang Q."/>
            <person name="Steinberg C.E."/>
            <person name="Wang H."/>
            <person name="Li N."/>
            <person name="Qian L."/>
            <person name="Zhang G."/>
            <person name="Li Y."/>
            <person name="Yang H."/>
            <person name="Liu X."/>
            <person name="Wang J."/>
            <person name="Yin Y."/>
            <person name="Wang J."/>
        </authorList>
    </citation>
    <scope>NUCLEOTIDE SEQUENCE [LARGE SCALE GENOMIC DNA]</scope>
    <source>
        <strain evidence="1">05x7-T-G4-1.051#20</strain>
    </source>
</reference>
<name>K1RAA4_MAGGI</name>
<dbReference type="Pfam" id="PF22514">
    <property type="entry name" value="EXPB1_D1"/>
    <property type="match status" value="2"/>
</dbReference>
<sequence length="509" mass="55657">MRSVKSTGGLTRGRGMGEAQRAQWLLFMPTLVEYNQAMQTFTDTGYQTSDQHVDMSRSRMEKDNKDVNVLCDFLKDRDPFILHDKTLRNIETGMIADNDANADAAKSIGEKTIQSMAGQLVSEISFKRKDQVVPLDIKGTSNRNVTQFSQIDPPQLMFQRLTAVGSETLNTTAELFQYELSSFPSSMFEANGLLKQAAKATLGEAIGSSTGGYVPGQGGPTPAGMSRVFMVTNLCPNVYPNQNWCNQGTGPYGNGHNDYGYVAHFDLENGASQISHLGWNNPEVTWEIVNCHGSNTPTDGMYQQCQCAHHAIGYVSCEQKCHGSPRMFNGKRCASTTRYNDYHKGACGCGPASGDSQFSWNHDHFVTAPNQMFFDEGNSGWCGQRCGKCVKLTTTGGYVPGQGGPTPAGMSRVFMVTNLCPNVYPNQNWCNQGTGPNGNGHNDFGYVAHFDLENGASQISHLGWNNPEVTWEIVGCHGSNTPTDGMYQQCQCAHHGKRSLNETTNGSEN</sequence>
<proteinExistence type="predicted"/>
<organism evidence="1">
    <name type="scientific">Magallana gigas</name>
    <name type="common">Pacific oyster</name>
    <name type="synonym">Crassostrea gigas</name>
    <dbReference type="NCBI Taxonomy" id="29159"/>
    <lineage>
        <taxon>Eukaryota</taxon>
        <taxon>Metazoa</taxon>
        <taxon>Spiralia</taxon>
        <taxon>Lophotrochozoa</taxon>
        <taxon>Mollusca</taxon>
        <taxon>Bivalvia</taxon>
        <taxon>Autobranchia</taxon>
        <taxon>Pteriomorphia</taxon>
        <taxon>Ostreida</taxon>
        <taxon>Ostreoidea</taxon>
        <taxon>Ostreidae</taxon>
        <taxon>Magallana</taxon>
    </lineage>
</organism>